<accession>A0A0E9TGZ0</accession>
<reference evidence="1" key="1">
    <citation type="submission" date="2014-11" db="EMBL/GenBank/DDBJ databases">
        <authorList>
            <person name="Amaro Gonzalez C."/>
        </authorList>
    </citation>
    <scope>NUCLEOTIDE SEQUENCE</scope>
</reference>
<dbReference type="AlphaFoldDB" id="A0A0E9TGZ0"/>
<organism evidence="1">
    <name type="scientific">Anguilla anguilla</name>
    <name type="common">European freshwater eel</name>
    <name type="synonym">Muraena anguilla</name>
    <dbReference type="NCBI Taxonomy" id="7936"/>
    <lineage>
        <taxon>Eukaryota</taxon>
        <taxon>Metazoa</taxon>
        <taxon>Chordata</taxon>
        <taxon>Craniata</taxon>
        <taxon>Vertebrata</taxon>
        <taxon>Euteleostomi</taxon>
        <taxon>Actinopterygii</taxon>
        <taxon>Neopterygii</taxon>
        <taxon>Teleostei</taxon>
        <taxon>Anguilliformes</taxon>
        <taxon>Anguillidae</taxon>
        <taxon>Anguilla</taxon>
    </lineage>
</organism>
<dbReference type="EMBL" id="GBXM01056589">
    <property type="protein sequence ID" value="JAH51988.1"/>
    <property type="molecule type" value="Transcribed_RNA"/>
</dbReference>
<sequence length="52" mass="5948">MSRHMRAYRLPGIPKTCFSLICLKLLPGRPHAVFNKKQKNLLKHTSCLSEAI</sequence>
<evidence type="ECO:0000313" key="1">
    <source>
        <dbReference type="EMBL" id="JAH51988.1"/>
    </source>
</evidence>
<proteinExistence type="predicted"/>
<reference evidence="1" key="2">
    <citation type="journal article" date="2015" name="Fish Shellfish Immunol.">
        <title>Early steps in the European eel (Anguilla anguilla)-Vibrio vulnificus interaction in the gills: Role of the RtxA13 toxin.</title>
        <authorList>
            <person name="Callol A."/>
            <person name="Pajuelo D."/>
            <person name="Ebbesson L."/>
            <person name="Teles M."/>
            <person name="MacKenzie S."/>
            <person name="Amaro C."/>
        </authorList>
    </citation>
    <scope>NUCLEOTIDE SEQUENCE</scope>
</reference>
<name>A0A0E9TGZ0_ANGAN</name>
<protein>
    <submittedName>
        <fullName evidence="1">Uncharacterized protein</fullName>
    </submittedName>
</protein>